<comment type="caution">
    <text evidence="8">The sequence shown here is derived from an EMBL/GenBank/DDBJ whole genome shotgun (WGS) entry which is preliminary data.</text>
</comment>
<evidence type="ECO:0000256" key="4">
    <source>
        <dbReference type="ARBA" id="ARBA00023125"/>
    </source>
</evidence>
<dbReference type="Pfam" id="PF00249">
    <property type="entry name" value="Myb_DNA-binding"/>
    <property type="match status" value="2"/>
</dbReference>
<evidence type="ECO:0000313" key="8">
    <source>
        <dbReference type="EMBL" id="KAK7294985.1"/>
    </source>
</evidence>
<feature type="domain" description="HTH myb-type" evidence="7">
    <location>
        <begin position="114"/>
        <end position="152"/>
    </location>
</feature>
<gene>
    <name evidence="8" type="ORF">RJT34_17886</name>
</gene>
<keyword evidence="3" id="KW-0804">Transcription</keyword>
<dbReference type="SUPFAM" id="SSF46689">
    <property type="entry name" value="Homeodomain-like"/>
    <property type="match status" value="2"/>
</dbReference>
<feature type="domain" description="HTH myb-type" evidence="7">
    <location>
        <begin position="57"/>
        <end position="112"/>
    </location>
</feature>
<feature type="domain" description="Myb-like" evidence="6">
    <location>
        <begin position="57"/>
        <end position="103"/>
    </location>
</feature>
<evidence type="ECO:0000256" key="3">
    <source>
        <dbReference type="ARBA" id="ARBA00023015"/>
    </source>
</evidence>
<keyword evidence="5" id="KW-0539">Nucleus</keyword>
<dbReference type="PANTHER" id="PTHR45614:SF232">
    <property type="entry name" value="TRANSCRIPTION FACTOR MYB3R-2"/>
    <property type="match status" value="1"/>
</dbReference>
<evidence type="ECO:0000313" key="9">
    <source>
        <dbReference type="Proteomes" id="UP001359559"/>
    </source>
</evidence>
<feature type="domain" description="Myb-like" evidence="6">
    <location>
        <begin position="107"/>
        <end position="148"/>
    </location>
</feature>
<comment type="subcellular location">
    <subcellularLocation>
        <location evidence="1">Nucleus</location>
    </subcellularLocation>
</comment>
<dbReference type="GO" id="GO:0000978">
    <property type="term" value="F:RNA polymerase II cis-regulatory region sequence-specific DNA binding"/>
    <property type="evidence" value="ECO:0007669"/>
    <property type="project" value="TreeGrafter"/>
</dbReference>
<dbReference type="FunFam" id="1.10.10.60:FF:000010">
    <property type="entry name" value="Transcriptional activator Myb isoform A"/>
    <property type="match status" value="1"/>
</dbReference>
<evidence type="ECO:0000256" key="1">
    <source>
        <dbReference type="ARBA" id="ARBA00004123"/>
    </source>
</evidence>
<name>A0AAN9J9S5_CLITE</name>
<dbReference type="Proteomes" id="UP001359559">
    <property type="component" value="Unassembled WGS sequence"/>
</dbReference>
<keyword evidence="9" id="KW-1185">Reference proteome</keyword>
<accession>A0AAN9J9S5</accession>
<dbReference type="Gene3D" id="1.10.10.60">
    <property type="entry name" value="Homeodomain-like"/>
    <property type="match status" value="3"/>
</dbReference>
<keyword evidence="2" id="KW-0677">Repeat</keyword>
<dbReference type="GO" id="GO:0000981">
    <property type="term" value="F:DNA-binding transcription factor activity, RNA polymerase II-specific"/>
    <property type="evidence" value="ECO:0007669"/>
    <property type="project" value="TreeGrafter"/>
</dbReference>
<dbReference type="InterPro" id="IPR050560">
    <property type="entry name" value="MYB_TF"/>
</dbReference>
<dbReference type="PROSITE" id="PS50090">
    <property type="entry name" value="MYB_LIKE"/>
    <property type="match status" value="2"/>
</dbReference>
<dbReference type="GO" id="GO:0005634">
    <property type="term" value="C:nucleus"/>
    <property type="evidence" value="ECO:0007669"/>
    <property type="project" value="UniProtKB-SubCell"/>
</dbReference>
<evidence type="ECO:0000259" key="7">
    <source>
        <dbReference type="PROSITE" id="PS51294"/>
    </source>
</evidence>
<dbReference type="AlphaFoldDB" id="A0AAN9J9S5"/>
<reference evidence="8 9" key="1">
    <citation type="submission" date="2024-01" db="EMBL/GenBank/DDBJ databases">
        <title>The genomes of 5 underutilized Papilionoideae crops provide insights into root nodulation and disease resistance.</title>
        <authorList>
            <person name="Yuan L."/>
        </authorList>
    </citation>
    <scope>NUCLEOTIDE SEQUENCE [LARGE SCALE GENOMIC DNA]</scope>
    <source>
        <strain evidence="8">LY-2023</strain>
        <tissue evidence="8">Leaf</tissue>
    </source>
</reference>
<dbReference type="InterPro" id="IPR009057">
    <property type="entry name" value="Homeodomain-like_sf"/>
</dbReference>
<evidence type="ECO:0000256" key="2">
    <source>
        <dbReference type="ARBA" id="ARBA00022737"/>
    </source>
</evidence>
<dbReference type="PANTHER" id="PTHR45614">
    <property type="entry name" value="MYB PROTEIN-RELATED"/>
    <property type="match status" value="1"/>
</dbReference>
<evidence type="ECO:0000256" key="5">
    <source>
        <dbReference type="ARBA" id="ARBA00023242"/>
    </source>
</evidence>
<dbReference type="InterPro" id="IPR017930">
    <property type="entry name" value="Myb_dom"/>
</dbReference>
<dbReference type="EMBL" id="JAYKXN010000004">
    <property type="protein sequence ID" value="KAK7294985.1"/>
    <property type="molecule type" value="Genomic_DNA"/>
</dbReference>
<keyword evidence="4" id="KW-0238">DNA-binding</keyword>
<protein>
    <submittedName>
        <fullName evidence="8">Uncharacterized protein</fullName>
    </submittedName>
</protein>
<organism evidence="8 9">
    <name type="scientific">Clitoria ternatea</name>
    <name type="common">Butterfly pea</name>
    <dbReference type="NCBI Taxonomy" id="43366"/>
    <lineage>
        <taxon>Eukaryota</taxon>
        <taxon>Viridiplantae</taxon>
        <taxon>Streptophyta</taxon>
        <taxon>Embryophyta</taxon>
        <taxon>Tracheophyta</taxon>
        <taxon>Spermatophyta</taxon>
        <taxon>Magnoliopsida</taxon>
        <taxon>eudicotyledons</taxon>
        <taxon>Gunneridae</taxon>
        <taxon>Pentapetalae</taxon>
        <taxon>rosids</taxon>
        <taxon>fabids</taxon>
        <taxon>Fabales</taxon>
        <taxon>Fabaceae</taxon>
        <taxon>Papilionoideae</taxon>
        <taxon>50 kb inversion clade</taxon>
        <taxon>NPAAA clade</taxon>
        <taxon>indigoferoid/millettioid clade</taxon>
        <taxon>Phaseoleae</taxon>
        <taxon>Clitoria</taxon>
    </lineage>
</organism>
<dbReference type="SMART" id="SM00717">
    <property type="entry name" value="SANT"/>
    <property type="match status" value="3"/>
</dbReference>
<keyword evidence="3" id="KW-0805">Transcription regulation</keyword>
<evidence type="ECO:0000259" key="6">
    <source>
        <dbReference type="PROSITE" id="PS50090"/>
    </source>
</evidence>
<dbReference type="CDD" id="cd00167">
    <property type="entry name" value="SANT"/>
    <property type="match status" value="2"/>
</dbReference>
<sequence>MYTVSPSRISGPTRRLTKGGWTEHEIVKVTTKLCITAESVQGRTDVQCLHRWQKVLDPNLIKGHWTKQEDDIIKELIMVKGEKKWSEIAKHLPGRIGKQCKERALQTKEEELTLIKAHQIYGNKWAEIAKFMHGRSENSIKNHWNCSLRKKVNLNTFSSSPLDKFNFNVEGEMDNTRQSSKEKANLDEIEFKLDLETIYTRENLAQPMAFKTHINEADNHTRESIASSVRFEANVNTRSIEAPQSIDNTCFGSLPYKALQLKDLDTFGNQRISKHGQLYTKYFNFQLFSR</sequence>
<dbReference type="InterPro" id="IPR001005">
    <property type="entry name" value="SANT/Myb"/>
</dbReference>
<dbReference type="PROSITE" id="PS51294">
    <property type="entry name" value="HTH_MYB"/>
    <property type="match status" value="2"/>
</dbReference>
<proteinExistence type="predicted"/>